<feature type="signal peptide" evidence="1">
    <location>
        <begin position="1"/>
        <end position="27"/>
    </location>
</feature>
<sequence length="342" mass="37695">MTITKTIGLAAAMSLAAIIGAAAPAAAQSCEVDRPVVFGDLDWDSNFFHNAVARFIVEKGYGCKTDSIPGSTIPLYTGAVRGDVDVVMEIWSNTAPEVWRDGVKDGKAVEIGVNYPDAIQAWFVPRYLVEGEDAPAKDLKSVSDLPKFKELFKDPEEPEKGRFYNCISGWACEVINTKKLAAYDLNETYVNFRPGTGAALIAAIESNIKRKRPIVFYYWGPTWVLGKIGDQVVQLEEPAYDDAIWNTLMETKNAEDVEKATAYPLTKVLIGANAEFAKKAPNLVAFLEKYETTSALVSEALAYMQDNDGSAEKAAENFLKTREDLWTQWVPADIAERVKQAL</sequence>
<dbReference type="SUPFAM" id="SSF53850">
    <property type="entry name" value="Periplasmic binding protein-like II"/>
    <property type="match status" value="1"/>
</dbReference>
<dbReference type="InterPro" id="IPR007210">
    <property type="entry name" value="ABC_Gly_betaine_transp_sub-bd"/>
</dbReference>
<evidence type="ECO:0000259" key="2">
    <source>
        <dbReference type="Pfam" id="PF04069"/>
    </source>
</evidence>
<accession>A0A840C0Y9</accession>
<dbReference type="GO" id="GO:0022857">
    <property type="term" value="F:transmembrane transporter activity"/>
    <property type="evidence" value="ECO:0007669"/>
    <property type="project" value="InterPro"/>
</dbReference>
<dbReference type="GO" id="GO:0043190">
    <property type="term" value="C:ATP-binding cassette (ABC) transporter complex"/>
    <property type="evidence" value="ECO:0007669"/>
    <property type="project" value="InterPro"/>
</dbReference>
<gene>
    <name evidence="3" type="ORF">GGR16_003927</name>
</gene>
<feature type="domain" description="ABC-type glycine betaine transport system substrate-binding" evidence="2">
    <location>
        <begin position="35"/>
        <end position="320"/>
    </location>
</feature>
<evidence type="ECO:0000313" key="4">
    <source>
        <dbReference type="Proteomes" id="UP000577362"/>
    </source>
</evidence>
<reference evidence="3 4" key="1">
    <citation type="submission" date="2020-08" db="EMBL/GenBank/DDBJ databases">
        <title>Genomic Encyclopedia of Type Strains, Phase IV (KMG-IV): sequencing the most valuable type-strain genomes for metagenomic binning, comparative biology and taxonomic classification.</title>
        <authorList>
            <person name="Goeker M."/>
        </authorList>
    </citation>
    <scope>NUCLEOTIDE SEQUENCE [LARGE SCALE GENOMIC DNA]</scope>
    <source>
        <strain evidence="3 4">DSM 103737</strain>
    </source>
</reference>
<dbReference type="Gene3D" id="3.40.190.10">
    <property type="entry name" value="Periplasmic binding protein-like II"/>
    <property type="match status" value="1"/>
</dbReference>
<dbReference type="AlphaFoldDB" id="A0A840C0Y9"/>
<protein>
    <submittedName>
        <fullName evidence="3">Glycine betaine/proline transport system substrate-binding protein</fullName>
    </submittedName>
</protein>
<comment type="caution">
    <text evidence="3">The sequence shown here is derived from an EMBL/GenBank/DDBJ whole genome shotgun (WGS) entry which is preliminary data.</text>
</comment>
<feature type="chain" id="PRO_5032912921" evidence="1">
    <location>
        <begin position="28"/>
        <end position="342"/>
    </location>
</feature>
<name>A0A840C0Y9_9HYPH</name>
<evidence type="ECO:0000313" key="3">
    <source>
        <dbReference type="EMBL" id="MBB4018880.1"/>
    </source>
</evidence>
<dbReference type="RefSeq" id="WP_183317674.1">
    <property type="nucleotide sequence ID" value="NZ_JACIEN010000005.1"/>
</dbReference>
<dbReference type="CDD" id="cd13641">
    <property type="entry name" value="PBP2_HisX_like"/>
    <property type="match status" value="1"/>
</dbReference>
<keyword evidence="4" id="KW-1185">Reference proteome</keyword>
<evidence type="ECO:0000256" key="1">
    <source>
        <dbReference type="SAM" id="SignalP"/>
    </source>
</evidence>
<dbReference type="PROSITE" id="PS51257">
    <property type="entry name" value="PROKAR_LIPOPROTEIN"/>
    <property type="match status" value="1"/>
</dbReference>
<dbReference type="Gene3D" id="3.10.105.10">
    <property type="entry name" value="Dipeptide-binding Protein, Domain 3"/>
    <property type="match status" value="1"/>
</dbReference>
<dbReference type="Gene3D" id="3.40.190.100">
    <property type="entry name" value="Glycine betaine-binding periplasmic protein, domain 2"/>
    <property type="match status" value="1"/>
</dbReference>
<proteinExistence type="predicted"/>
<organism evidence="3 4">
    <name type="scientific">Chelatococcus caeni</name>
    <dbReference type="NCBI Taxonomy" id="1348468"/>
    <lineage>
        <taxon>Bacteria</taxon>
        <taxon>Pseudomonadati</taxon>
        <taxon>Pseudomonadota</taxon>
        <taxon>Alphaproteobacteria</taxon>
        <taxon>Hyphomicrobiales</taxon>
        <taxon>Chelatococcaceae</taxon>
        <taxon>Chelatococcus</taxon>
    </lineage>
</organism>
<dbReference type="EMBL" id="JACIEN010000005">
    <property type="protein sequence ID" value="MBB4018880.1"/>
    <property type="molecule type" value="Genomic_DNA"/>
</dbReference>
<dbReference type="Proteomes" id="UP000577362">
    <property type="component" value="Unassembled WGS sequence"/>
</dbReference>
<keyword evidence="1" id="KW-0732">Signal</keyword>
<dbReference type="Pfam" id="PF04069">
    <property type="entry name" value="OpuAC"/>
    <property type="match status" value="1"/>
</dbReference>